<dbReference type="AlphaFoldDB" id="U1X5I8"/>
<dbReference type="eggNOG" id="COG5492">
    <property type="taxonomic scope" value="Bacteria"/>
</dbReference>
<proteinExistence type="predicted"/>
<feature type="domain" description="Phage capsid-like C-terminal" evidence="3">
    <location>
        <begin position="166"/>
        <end position="314"/>
    </location>
</feature>
<name>U1X5I8_ANEAE</name>
<feature type="region of interest" description="Disordered" evidence="2">
    <location>
        <begin position="67"/>
        <end position="91"/>
    </location>
</feature>
<evidence type="ECO:0000259" key="3">
    <source>
        <dbReference type="Pfam" id="PF05065"/>
    </source>
</evidence>
<dbReference type="InterPro" id="IPR054612">
    <property type="entry name" value="Phage_capsid-like_C"/>
</dbReference>
<dbReference type="InterPro" id="IPR024455">
    <property type="entry name" value="Phage_capsid"/>
</dbReference>
<evidence type="ECO:0000313" key="5">
    <source>
        <dbReference type="Proteomes" id="UP000016511"/>
    </source>
</evidence>
<gene>
    <name evidence="4" type="ORF">HMPREF0083_01679</name>
</gene>
<reference evidence="4 5" key="1">
    <citation type="submission" date="2013-08" db="EMBL/GenBank/DDBJ databases">
        <authorList>
            <person name="Weinstock G."/>
            <person name="Sodergren E."/>
            <person name="Wylie T."/>
            <person name="Fulton L."/>
            <person name="Fulton R."/>
            <person name="Fronick C."/>
            <person name="O'Laughlin M."/>
            <person name="Godfrey J."/>
            <person name="Miner T."/>
            <person name="Herter B."/>
            <person name="Appelbaum E."/>
            <person name="Cordes M."/>
            <person name="Lek S."/>
            <person name="Wollam A."/>
            <person name="Pepin K.H."/>
            <person name="Palsikar V.B."/>
            <person name="Mitreva M."/>
            <person name="Wilson R.K."/>
        </authorList>
    </citation>
    <scope>NUCLEOTIDE SEQUENCE [LARGE SCALE GENOMIC DNA]</scope>
    <source>
        <strain evidence="4 5">ATCC 12856</strain>
    </source>
</reference>
<evidence type="ECO:0000256" key="2">
    <source>
        <dbReference type="SAM" id="MobiDB-lite"/>
    </source>
</evidence>
<keyword evidence="5" id="KW-1185">Reference proteome</keyword>
<dbReference type="Pfam" id="PF05065">
    <property type="entry name" value="Phage_capsid"/>
    <property type="match status" value="1"/>
</dbReference>
<organism evidence="4 5">
    <name type="scientific">Aneurinibacillus aneurinilyticus ATCC 12856</name>
    <dbReference type="NCBI Taxonomy" id="649747"/>
    <lineage>
        <taxon>Bacteria</taxon>
        <taxon>Bacillati</taxon>
        <taxon>Bacillota</taxon>
        <taxon>Bacilli</taxon>
        <taxon>Bacillales</taxon>
        <taxon>Paenibacillaceae</taxon>
        <taxon>Aneurinibacillus group</taxon>
        <taxon>Aneurinibacillus</taxon>
    </lineage>
</organism>
<evidence type="ECO:0000313" key="4">
    <source>
        <dbReference type="EMBL" id="ERI10235.1"/>
    </source>
</evidence>
<dbReference type="PATRIC" id="fig|649747.3.peg.1521"/>
<comment type="caution">
    <text evidence="4">The sequence shown here is derived from an EMBL/GenBank/DDBJ whole genome shotgun (WGS) entry which is preliminary data.</text>
</comment>
<dbReference type="HOGENOM" id="CLU_058384_0_0_9"/>
<sequence>MEVNNMTANSSLISKEQQLASIRKSVNLVMPKKEAEAFLVDTLKMASTLPKLRAKYTDVPSSKIPKLKVKSRQIREHTGDEQPTGTGSIDTPQVPYSVRKVYWDEWIKDDDVWYNNTARGDDVETKTIDLVQGQFSVDIQDLLFNGDADAKLADGTTPDPFLSILDGFVKKMKASTIKTALGAAEPTIDDFVNHVLLLDEKYLNMTDLTWIMNRRTYQKLVALVQKRPTTLGDVTLVNGKLTEIAGYPIEVVQSLQSGFVALTPLSNLVPVFTRDLRYKRTADGATAAIKDSTYHILFAYADAVVLELEAVAWMSGDKL</sequence>
<evidence type="ECO:0000256" key="1">
    <source>
        <dbReference type="ARBA" id="ARBA00004328"/>
    </source>
</evidence>
<protein>
    <recommendedName>
        <fullName evidence="3">Phage capsid-like C-terminal domain-containing protein</fullName>
    </recommendedName>
</protein>
<dbReference type="NCBIfam" id="TIGR01554">
    <property type="entry name" value="major_cap_HK97"/>
    <property type="match status" value="1"/>
</dbReference>
<comment type="subcellular location">
    <subcellularLocation>
        <location evidence="1">Virion</location>
    </subcellularLocation>
</comment>
<dbReference type="STRING" id="649747.HMPREF0083_01679"/>
<dbReference type="Proteomes" id="UP000016511">
    <property type="component" value="Unassembled WGS sequence"/>
</dbReference>
<feature type="compositionally biased region" description="Polar residues" evidence="2">
    <location>
        <begin position="81"/>
        <end position="91"/>
    </location>
</feature>
<accession>U1X5I8</accession>
<dbReference type="SUPFAM" id="SSF56563">
    <property type="entry name" value="Major capsid protein gp5"/>
    <property type="match status" value="1"/>
</dbReference>
<dbReference type="EMBL" id="AWSJ01000112">
    <property type="protein sequence ID" value="ERI10235.1"/>
    <property type="molecule type" value="Genomic_DNA"/>
</dbReference>